<feature type="binding site" evidence="1">
    <location>
        <position position="31"/>
    </location>
    <ligand>
        <name>Mg(2+)</name>
        <dbReference type="ChEBI" id="CHEBI:18420"/>
        <label>1</label>
    </ligand>
</feature>
<reference evidence="2 3" key="2">
    <citation type="submission" date="2018-11" db="EMBL/GenBank/DDBJ databases">
        <authorList>
            <consortium name="Pathogen Informatics"/>
        </authorList>
    </citation>
    <scope>NUCLEOTIDE SEQUENCE [LARGE SCALE GENOMIC DNA]</scope>
</reference>
<keyword evidence="3" id="KW-1185">Reference proteome</keyword>
<dbReference type="EMBL" id="UZAM01012072">
    <property type="protein sequence ID" value="VDP19909.1"/>
    <property type="molecule type" value="Genomic_DNA"/>
</dbReference>
<evidence type="ECO:0000256" key="1">
    <source>
        <dbReference type="PIRSR" id="PIRSR605502-1"/>
    </source>
</evidence>
<accession>A0A183IZ35</accession>
<organism evidence="4">
    <name type="scientific">Soboliphyme baturini</name>
    <dbReference type="NCBI Taxonomy" id="241478"/>
    <lineage>
        <taxon>Eukaryota</taxon>
        <taxon>Metazoa</taxon>
        <taxon>Ecdysozoa</taxon>
        <taxon>Nematoda</taxon>
        <taxon>Enoplea</taxon>
        <taxon>Dorylaimia</taxon>
        <taxon>Dioctophymatida</taxon>
        <taxon>Dioctophymatoidea</taxon>
        <taxon>Soboliphymatidae</taxon>
        <taxon>Soboliphyme</taxon>
    </lineage>
</organism>
<protein>
    <submittedName>
        <fullName evidence="4">ADP-ribosylglycohydrolase</fullName>
    </submittedName>
</protein>
<dbReference type="GO" id="GO:0046872">
    <property type="term" value="F:metal ion binding"/>
    <property type="evidence" value="ECO:0007669"/>
    <property type="project" value="UniProtKB-KW"/>
</dbReference>
<reference evidence="4" key="1">
    <citation type="submission" date="2016-06" db="UniProtKB">
        <authorList>
            <consortium name="WormBaseParasite"/>
        </authorList>
    </citation>
    <scope>IDENTIFICATION</scope>
</reference>
<proteinExistence type="predicted"/>
<dbReference type="InterPro" id="IPR005502">
    <property type="entry name" value="Ribosyl_crysJ1"/>
</dbReference>
<gene>
    <name evidence="2" type="ORF">SBAD_LOCUS8883</name>
</gene>
<feature type="binding site" evidence="1">
    <location>
        <position position="28"/>
    </location>
    <ligand>
        <name>Mg(2+)</name>
        <dbReference type="ChEBI" id="CHEBI:18420"/>
        <label>1</label>
    </ligand>
</feature>
<dbReference type="SUPFAM" id="SSF101478">
    <property type="entry name" value="ADP-ribosylglycohydrolase"/>
    <property type="match status" value="1"/>
</dbReference>
<dbReference type="Pfam" id="PF03747">
    <property type="entry name" value="ADP_ribosyl_GH"/>
    <property type="match status" value="1"/>
</dbReference>
<evidence type="ECO:0000313" key="4">
    <source>
        <dbReference type="WBParaSite" id="SBAD_0000920401-mRNA-1"/>
    </source>
</evidence>
<comment type="cofactor">
    <cofactor evidence="1">
        <name>Mg(2+)</name>
        <dbReference type="ChEBI" id="CHEBI:18420"/>
    </cofactor>
    <text evidence="1">Binds 2 magnesium ions per subunit.</text>
</comment>
<sequence length="80" mass="8608">MKDSDDGQPDALNVVFRTIAFAISFGGDTDTIGTMAGAIAGAFYGDANLPVDSFKRMEGSDYYIEASEVIFKMLTEKNVV</sequence>
<keyword evidence="1" id="KW-0479">Metal-binding</keyword>
<keyword evidence="1" id="KW-0460">Magnesium</keyword>
<dbReference type="InterPro" id="IPR036705">
    <property type="entry name" value="Ribosyl_crysJ1_sf"/>
</dbReference>
<evidence type="ECO:0000313" key="3">
    <source>
        <dbReference type="Proteomes" id="UP000270296"/>
    </source>
</evidence>
<dbReference type="Gene3D" id="1.10.4080.10">
    <property type="entry name" value="ADP-ribosylation/Crystallin J1"/>
    <property type="match status" value="1"/>
</dbReference>
<name>A0A183IZ35_9BILA</name>
<dbReference type="Proteomes" id="UP000270296">
    <property type="component" value="Unassembled WGS sequence"/>
</dbReference>
<feature type="binding site" evidence="1">
    <location>
        <position position="30"/>
    </location>
    <ligand>
        <name>Mg(2+)</name>
        <dbReference type="ChEBI" id="CHEBI:18420"/>
        <label>1</label>
    </ligand>
</feature>
<dbReference type="OrthoDB" id="410104at2759"/>
<dbReference type="WBParaSite" id="SBAD_0000920401-mRNA-1">
    <property type="protein sequence ID" value="SBAD_0000920401-mRNA-1"/>
    <property type="gene ID" value="SBAD_0000920401"/>
</dbReference>
<evidence type="ECO:0000313" key="2">
    <source>
        <dbReference type="EMBL" id="VDP19909.1"/>
    </source>
</evidence>
<dbReference type="AlphaFoldDB" id="A0A183IZ35"/>